<dbReference type="Proteomes" id="UP000515297">
    <property type="component" value="Chromosome"/>
</dbReference>
<dbReference type="Pfam" id="PF20278">
    <property type="entry name" value="CTD2"/>
    <property type="match status" value="1"/>
</dbReference>
<protein>
    <recommendedName>
        <fullName evidence="2">ABC-three component systems C-terminal domain-containing protein</fullName>
    </recommendedName>
</protein>
<sequence>MQPFDIVQGAQSPASRRVFVIGAFDSRITFYSQQVRALELIYALRHQAILQDTHRVAVVGAGAAGLSAAASIALLSTARVDLFERSDEVLPLQRASQLRHLDPHIYAWPAIGSDDPAAELPILDWTAGPAATVRQDVKLEFENVVALFPQRIRVNLRHEVTDSGLAGGKPQLTFRRDPHAGEAGNGPDLRVSAQATFDLVILAFGFGLEPAHTPAGVTVSYWSDASVPVSEFQGRAAPRFLISGNGDGGLIDLVAAASADFDHAGMIQQIANQAGMDAIFERLETIDKQAQAAFDAGNGFDFTAAYDASIRDDLDQLGLFELVTNRLRPGVRLTLQTLGPEAFTIQTARLNRLAAYLVLRACETKAQTEFTHVHGNDLAPTAAPVPQPYPAPLWFQCGGTTFGVDAAIIRHGPDRSGARLPFTELLGDYATTHNAWLKLHGEAVRIPAISPAAREALVIAAQQAGLPLPLYQQRQLQLQRPRRIRVQPDGSGLRWSGDLASAAIGDLWAPPTPPVNIYVPSPPDQLGGVAGAIVRFALHSGRATLIAGPGDWRAFIDPLTTGSAHAEHLPPPAIEAGAPAGATQNVEQSGSDNLSLVLHGALNAWVLNAANQTLGDFIGTGRDPGQTIGFPAAPDLRVRMGEIWAGWHAQLAATPELLDRFLRLMVCAEDRDEGLDEARVLIGPRKLPSIIRGIAAALAVASAWPDTLPHDARPGNLSRMPGGGQQKCGHVCGAERIAREPTAIAAATFMWRTHFVILSQLTTPITIAEQAEVGIGEIGQAQPGLDETTGAGGLFLTLDAAFRAAAGTGLADLTALLNAAETDYFQRLAAAAA</sequence>
<feature type="region of interest" description="Disordered" evidence="1">
    <location>
        <begin position="167"/>
        <end position="187"/>
    </location>
</feature>
<dbReference type="SUPFAM" id="SSF51905">
    <property type="entry name" value="FAD/NAD(P)-binding domain"/>
    <property type="match status" value="1"/>
</dbReference>
<proteinExistence type="predicted"/>
<dbReference type="InterPro" id="IPR036188">
    <property type="entry name" value="FAD/NAD-bd_sf"/>
</dbReference>
<feature type="domain" description="ABC-three component systems C-terminal" evidence="2">
    <location>
        <begin position="493"/>
        <end position="817"/>
    </location>
</feature>
<dbReference type="AlphaFoldDB" id="A0A7G6VTL5"/>
<dbReference type="SUPFAM" id="SSF51971">
    <property type="entry name" value="Nucleotide-binding domain"/>
    <property type="match status" value="1"/>
</dbReference>
<dbReference type="EMBL" id="CP060052">
    <property type="protein sequence ID" value="QNE05080.1"/>
    <property type="molecule type" value="Genomic_DNA"/>
</dbReference>
<organism evidence="3 4">
    <name type="scientific">Croceicoccus marinus</name>
    <dbReference type="NCBI Taxonomy" id="450378"/>
    <lineage>
        <taxon>Bacteria</taxon>
        <taxon>Pseudomonadati</taxon>
        <taxon>Pseudomonadota</taxon>
        <taxon>Alphaproteobacteria</taxon>
        <taxon>Sphingomonadales</taxon>
        <taxon>Erythrobacteraceae</taxon>
        <taxon>Croceicoccus</taxon>
    </lineage>
</organism>
<reference evidence="3 4" key="1">
    <citation type="submission" date="2020-08" db="EMBL/GenBank/DDBJ databases">
        <authorList>
            <person name="Liu G."/>
            <person name="Sun C."/>
        </authorList>
    </citation>
    <scope>NUCLEOTIDE SEQUENCE [LARGE SCALE GENOMIC DNA]</scope>
    <source>
        <strain evidence="3 4">OT19</strain>
    </source>
</reference>
<evidence type="ECO:0000313" key="3">
    <source>
        <dbReference type="EMBL" id="QNE05080.1"/>
    </source>
</evidence>
<evidence type="ECO:0000256" key="1">
    <source>
        <dbReference type="SAM" id="MobiDB-lite"/>
    </source>
</evidence>
<accession>A0A7G6VTL5</accession>
<gene>
    <name evidence="3" type="ORF">H4O24_14480</name>
</gene>
<evidence type="ECO:0000259" key="2">
    <source>
        <dbReference type="Pfam" id="PF20278"/>
    </source>
</evidence>
<evidence type="ECO:0000313" key="4">
    <source>
        <dbReference type="Proteomes" id="UP000515297"/>
    </source>
</evidence>
<dbReference type="RefSeq" id="WP_185884301.1">
    <property type="nucleotide sequence ID" value="NZ_CP060052.1"/>
</dbReference>
<dbReference type="InterPro" id="IPR046918">
    <property type="entry name" value="ABC-3C_CTD2"/>
</dbReference>
<dbReference type="Gene3D" id="3.50.50.60">
    <property type="entry name" value="FAD/NAD(P)-binding domain"/>
    <property type="match status" value="1"/>
</dbReference>
<name>A0A7G6VTL5_9SPHN</name>